<sequence length="221" mass="25118">MNQTPATLKIAVDLTPREGLDESRMEPKAYLASESFSNHLKRKTGDEVSDRAVKTARLDHPPHDTDQIMSKYQGRVLSIHPLDHVEDKVEVEAHGLGAGDQPEKQEAEAISLQDLAREIANIKANAISQERRIEQLEQTHAQLRRLNAKQDGQLVEQQQELSRLKERVSDLEKKSRQDAKKANSIATTQIFWTYVSEVIDKYVKEDPGPRRKKSAFVAEYI</sequence>
<evidence type="ECO:0000256" key="1">
    <source>
        <dbReference type="SAM" id="Coils"/>
    </source>
</evidence>
<dbReference type="GeneID" id="28901572"/>
<dbReference type="RefSeq" id="XP_018184631.1">
    <property type="nucleotide sequence ID" value="XM_018336435.1"/>
</dbReference>
<evidence type="ECO:0000313" key="2">
    <source>
        <dbReference type="EMBL" id="KZF19076.1"/>
    </source>
</evidence>
<proteinExistence type="predicted"/>
<evidence type="ECO:0000313" key="3">
    <source>
        <dbReference type="Proteomes" id="UP000076632"/>
    </source>
</evidence>
<gene>
    <name evidence="2" type="ORF">L228DRAFT_286299</name>
</gene>
<accession>A0A164ZGH5</accession>
<dbReference type="InParanoid" id="A0A164ZGH5"/>
<keyword evidence="1" id="KW-0175">Coiled coil</keyword>
<organism evidence="2 3">
    <name type="scientific">Xylona heveae (strain CBS 132557 / TC161)</name>
    <dbReference type="NCBI Taxonomy" id="1328760"/>
    <lineage>
        <taxon>Eukaryota</taxon>
        <taxon>Fungi</taxon>
        <taxon>Dikarya</taxon>
        <taxon>Ascomycota</taxon>
        <taxon>Pezizomycotina</taxon>
        <taxon>Xylonomycetes</taxon>
        <taxon>Xylonales</taxon>
        <taxon>Xylonaceae</taxon>
        <taxon>Xylona</taxon>
    </lineage>
</organism>
<name>A0A164ZGH5_XYLHT</name>
<feature type="coiled-coil region" evidence="1">
    <location>
        <begin position="112"/>
        <end position="181"/>
    </location>
</feature>
<dbReference type="EMBL" id="KV407468">
    <property type="protein sequence ID" value="KZF19076.1"/>
    <property type="molecule type" value="Genomic_DNA"/>
</dbReference>
<dbReference type="Proteomes" id="UP000076632">
    <property type="component" value="Unassembled WGS sequence"/>
</dbReference>
<protein>
    <submittedName>
        <fullName evidence="2">Uncharacterized protein</fullName>
    </submittedName>
</protein>
<keyword evidence="3" id="KW-1185">Reference proteome</keyword>
<reference evidence="2 3" key="1">
    <citation type="journal article" date="2016" name="Fungal Biol.">
        <title>The genome of Xylona heveae provides a window into fungal endophytism.</title>
        <authorList>
            <person name="Gazis R."/>
            <person name="Kuo A."/>
            <person name="Riley R."/>
            <person name="LaButti K."/>
            <person name="Lipzen A."/>
            <person name="Lin J."/>
            <person name="Amirebrahimi M."/>
            <person name="Hesse C.N."/>
            <person name="Spatafora J.W."/>
            <person name="Henrissat B."/>
            <person name="Hainaut M."/>
            <person name="Grigoriev I.V."/>
            <person name="Hibbett D.S."/>
        </authorList>
    </citation>
    <scope>NUCLEOTIDE SEQUENCE [LARGE SCALE GENOMIC DNA]</scope>
    <source>
        <strain evidence="2 3">TC161</strain>
    </source>
</reference>
<dbReference type="AlphaFoldDB" id="A0A164ZGH5"/>